<dbReference type="InterPro" id="IPR027417">
    <property type="entry name" value="P-loop_NTPase"/>
</dbReference>
<accession>A0A1T4X979</accession>
<protein>
    <recommendedName>
        <fullName evidence="3">Uridine kinase</fullName>
    </recommendedName>
</protein>
<dbReference type="Proteomes" id="UP000189735">
    <property type="component" value="Unassembled WGS sequence"/>
</dbReference>
<dbReference type="EMBL" id="FUYG01000002">
    <property type="protein sequence ID" value="SKA86123.1"/>
    <property type="molecule type" value="Genomic_DNA"/>
</dbReference>
<dbReference type="RefSeq" id="WP_078713485.1">
    <property type="nucleotide sequence ID" value="NZ_FUYG01000002.1"/>
</dbReference>
<reference evidence="2" key="1">
    <citation type="submission" date="2017-02" db="EMBL/GenBank/DDBJ databases">
        <authorList>
            <person name="Varghese N."/>
            <person name="Submissions S."/>
        </authorList>
    </citation>
    <scope>NUCLEOTIDE SEQUENCE [LARGE SCALE GENOMIC DNA]</scope>
    <source>
        <strain evidence="2">VKM Ac-2052</strain>
    </source>
</reference>
<dbReference type="Gene3D" id="3.40.50.300">
    <property type="entry name" value="P-loop containing nucleotide triphosphate hydrolases"/>
    <property type="match status" value="1"/>
</dbReference>
<dbReference type="AlphaFoldDB" id="A0A1T4X979"/>
<evidence type="ECO:0000313" key="1">
    <source>
        <dbReference type="EMBL" id="SKA86123.1"/>
    </source>
</evidence>
<sequence>MATDLSQDRADSRRFFDAQAAEIVHNYGRGRAVVAVDGAVHASEFGHDLVTALDRAGHASIFASIDDFVHPKAPGENARQTSSDYYDRRYDYATFRRVLIDPFRLGGSAGFVVAAFDESASRAIEPVWRTAPADAILVVAGPFLARGELRGTFNYTIFLETPVRPRSAVLDEALDRYTAEAGPRFSATAIVDTTDPERPRRVFADSC</sequence>
<gene>
    <name evidence="1" type="ORF">SAMN06295879_0875</name>
</gene>
<proteinExistence type="predicted"/>
<evidence type="ECO:0008006" key="3">
    <source>
        <dbReference type="Google" id="ProtNLM"/>
    </source>
</evidence>
<evidence type="ECO:0000313" key="2">
    <source>
        <dbReference type="Proteomes" id="UP000189735"/>
    </source>
</evidence>
<name>A0A1T4X979_9MICO</name>
<organism evidence="1 2">
    <name type="scientific">Agreia bicolorata</name>
    <dbReference type="NCBI Taxonomy" id="110935"/>
    <lineage>
        <taxon>Bacteria</taxon>
        <taxon>Bacillati</taxon>
        <taxon>Actinomycetota</taxon>
        <taxon>Actinomycetes</taxon>
        <taxon>Micrococcales</taxon>
        <taxon>Microbacteriaceae</taxon>
        <taxon>Agreia</taxon>
    </lineage>
</organism>